<evidence type="ECO:0008006" key="5">
    <source>
        <dbReference type="Google" id="ProtNLM"/>
    </source>
</evidence>
<feature type="transmembrane region" description="Helical" evidence="2">
    <location>
        <begin position="58"/>
        <end position="78"/>
    </location>
</feature>
<protein>
    <recommendedName>
        <fullName evidence="5">PH domain-containing protein</fullName>
    </recommendedName>
</protein>
<dbReference type="Gene3D" id="2.30.29.30">
    <property type="entry name" value="Pleckstrin-homology domain (PH domain)/Phosphotyrosine-binding domain (PTB)"/>
    <property type="match status" value="1"/>
</dbReference>
<keyword evidence="2" id="KW-1133">Transmembrane helix</keyword>
<sequence>MASKAGPGAGVPGKALSRLQHWQKGASDKWQILQLAREVVAALWMPTVLWGNTRRSPWLPAMAVSHITLVLALAHAAYKRLKRLQQPGARAVALVDQMDVLHRAPPHAWLRLLWASFLAANVTLTHLGALVYHFDRRVTPPSLRCFRGWLLTVGFCVGSWSLALQYVYSEWVYLRSGVQISNFLYTERLAANRQATVAVRPGKGGLERCGRARFALSGLMLIDLPKALSPEEAAEELGLTKGHQHFTSIPSGEEVFRRFRRLNLRETFSACVVEKLLESFPPNHRRRKYMDGPTFRERLDYHQYIVFPAGLNAHITANKNNEATKLQKAPLRDADVIVYSLDVAIDSEQLRSVNSLLSYLKNFTIKDTMTLSRPSQAIRDCRTGRRSLVKAWWQHAVKAVQIICKIPKRELCAEDLQLRATTKERYISAVNDAREVEQQVRAVGAPEGQQLDAKSAAILEHVRDMQMKLKLKDILDWRVQARERADLPEVGKAKEEEEEDVSQGKSPKSKALVKEQIRPMPGTLQVKVNFQGFQVFFLVAQGGFWYTKCKPGNLVDEERPEEHELVPRRTKMQSRQPVVSAAINNIVLEVVQKGHKNYRIARWIELTVGSLDVENLNANKTQPSRTIVSLKSVQKHKGLPMCIFLGLNTFELLDTSFTTGDTPLSAVLEPWEGLLGHTKDQATPTTPAMLQNLGFLKDQVRDVGKSMTFAFARIGEVHALDWAPFRRRMLFFSKRGLSDMDMATDLVRRPSPEALMKELLVRLQRKVEMAVGKSNMLGSLEVELDGVNARSVDNYNRGMMLCKQANLSPLLLKVHCSGQPQAFQVQVHHLRHEASAAPSLSMLTGDGGVNMLPWKSTMLLLPQDDFHCTAGADRKLKTKETRSSSAKRSTNWDSQSQSPARKSRSPGKKQSPADTQQTLQVTLQGVASIATSEESPDGRMASESLEPLQPAYFVKWCRNGRGKLRYVEWKEDLKAIVWKDHEESAKPAGVFPVWKIQDICVGKHTPVLQEAEKPKTSCCLRSRGAHKLKLHLVVSVIAEDRTLDLQAETAEQHKRWAEGLVARFRAHVRSEHSSEAFATDEKVNYRTYPAKLRSDRCELRLACEKLQAMTSFSNTVQVMQGMESKDLEEPKPRRPSLIEQAMSEAKACRFCGQPLPLLDNTCASCLQPQDAKPPRPSLRDEVVRISSQQ</sequence>
<feature type="transmembrane region" description="Helical" evidence="2">
    <location>
        <begin position="112"/>
        <end position="134"/>
    </location>
</feature>
<evidence type="ECO:0000313" key="3">
    <source>
        <dbReference type="EMBL" id="CAJ1411126.1"/>
    </source>
</evidence>
<reference evidence="3" key="1">
    <citation type="submission" date="2023-08" db="EMBL/GenBank/DDBJ databases">
        <authorList>
            <person name="Chen Y."/>
            <person name="Shah S."/>
            <person name="Dougan E. K."/>
            <person name="Thang M."/>
            <person name="Chan C."/>
        </authorList>
    </citation>
    <scope>NUCLEOTIDE SEQUENCE</scope>
</reference>
<keyword evidence="2" id="KW-0472">Membrane</keyword>
<comment type="caution">
    <text evidence="3">The sequence shown here is derived from an EMBL/GenBank/DDBJ whole genome shotgun (WGS) entry which is preliminary data.</text>
</comment>
<dbReference type="InterPro" id="IPR011993">
    <property type="entry name" value="PH-like_dom_sf"/>
</dbReference>
<proteinExistence type="predicted"/>
<evidence type="ECO:0000313" key="4">
    <source>
        <dbReference type="Proteomes" id="UP001178507"/>
    </source>
</evidence>
<dbReference type="Proteomes" id="UP001178507">
    <property type="component" value="Unassembled WGS sequence"/>
</dbReference>
<dbReference type="EMBL" id="CAUJNA010003859">
    <property type="protein sequence ID" value="CAJ1411126.1"/>
    <property type="molecule type" value="Genomic_DNA"/>
</dbReference>
<dbReference type="AlphaFoldDB" id="A0AA36NMG2"/>
<keyword evidence="4" id="KW-1185">Reference proteome</keyword>
<feature type="region of interest" description="Disordered" evidence="1">
    <location>
        <begin position="876"/>
        <end position="916"/>
    </location>
</feature>
<accession>A0AA36NMG2</accession>
<feature type="transmembrane region" description="Helical" evidence="2">
    <location>
        <begin position="146"/>
        <end position="168"/>
    </location>
</feature>
<gene>
    <name evidence="3" type="ORF">EVOR1521_LOCUS31782</name>
</gene>
<evidence type="ECO:0000256" key="1">
    <source>
        <dbReference type="SAM" id="MobiDB-lite"/>
    </source>
</evidence>
<keyword evidence="2" id="KW-0812">Transmembrane</keyword>
<dbReference type="SUPFAM" id="SSF50729">
    <property type="entry name" value="PH domain-like"/>
    <property type="match status" value="1"/>
</dbReference>
<feature type="region of interest" description="Disordered" evidence="1">
    <location>
        <begin position="488"/>
        <end position="510"/>
    </location>
</feature>
<feature type="region of interest" description="Disordered" evidence="1">
    <location>
        <begin position="1166"/>
        <end position="1189"/>
    </location>
</feature>
<name>A0AA36NMG2_9DINO</name>
<evidence type="ECO:0000256" key="2">
    <source>
        <dbReference type="SAM" id="Phobius"/>
    </source>
</evidence>
<feature type="compositionally biased region" description="Polar residues" evidence="1">
    <location>
        <begin position="883"/>
        <end position="900"/>
    </location>
</feature>
<organism evidence="3 4">
    <name type="scientific">Effrenium voratum</name>
    <dbReference type="NCBI Taxonomy" id="2562239"/>
    <lineage>
        <taxon>Eukaryota</taxon>
        <taxon>Sar</taxon>
        <taxon>Alveolata</taxon>
        <taxon>Dinophyceae</taxon>
        <taxon>Suessiales</taxon>
        <taxon>Symbiodiniaceae</taxon>
        <taxon>Effrenium</taxon>
    </lineage>
</organism>